<evidence type="ECO:0000313" key="3">
    <source>
        <dbReference type="Proteomes" id="UP001172778"/>
    </source>
</evidence>
<evidence type="ECO:0000313" key="2">
    <source>
        <dbReference type="EMBL" id="MDK2124603.1"/>
    </source>
</evidence>
<comment type="caution">
    <text evidence="2">The sequence shown here is derived from an EMBL/GenBank/DDBJ whole genome shotgun (WGS) entry which is preliminary data.</text>
</comment>
<dbReference type="Gene3D" id="3.30.70.3420">
    <property type="match status" value="1"/>
</dbReference>
<gene>
    <name evidence="2" type="ORF">PZA18_11125</name>
</gene>
<proteinExistence type="inferred from homology"/>
<accession>A0ABT7DX13</accession>
<evidence type="ECO:0000256" key="1">
    <source>
        <dbReference type="ARBA" id="ARBA00006869"/>
    </source>
</evidence>
<dbReference type="RefSeq" id="WP_284100916.1">
    <property type="nucleotide sequence ID" value="NZ_JARRAF010000011.1"/>
</dbReference>
<reference evidence="2" key="1">
    <citation type="submission" date="2023-03" db="EMBL/GenBank/DDBJ databases">
        <title>Chitinimonas shenzhenensis gen. nov., sp. nov., a novel member of family Burkholderiaceae isolated from activated sludge collected in Shen Zhen, China.</title>
        <authorList>
            <person name="Wang X."/>
        </authorList>
    </citation>
    <scope>NUCLEOTIDE SEQUENCE</scope>
    <source>
        <strain evidence="2">DQS-5</strain>
    </source>
</reference>
<sequence>MATRYSFFALLKATPAWLALPRSERNRFNSEELGALFARFPQVGVRMYDCEAFTGRYSNIVVFETEEVHAYHLLIDSLRDSRVFSVPYFEFVDIVPAIEEHPVPRS</sequence>
<dbReference type="EMBL" id="JARRAF010000011">
    <property type="protein sequence ID" value="MDK2124603.1"/>
    <property type="molecule type" value="Genomic_DNA"/>
</dbReference>
<keyword evidence="3" id="KW-1185">Reference proteome</keyword>
<comment type="similarity">
    <text evidence="1">Belongs to the darcynin family.</text>
</comment>
<name>A0ABT7DX13_9NEIS</name>
<organism evidence="2 3">
    <name type="scientific">Parachitinimonas caeni</name>
    <dbReference type="NCBI Taxonomy" id="3031301"/>
    <lineage>
        <taxon>Bacteria</taxon>
        <taxon>Pseudomonadati</taxon>
        <taxon>Pseudomonadota</taxon>
        <taxon>Betaproteobacteria</taxon>
        <taxon>Neisseriales</taxon>
        <taxon>Chitinibacteraceae</taxon>
        <taxon>Parachitinimonas</taxon>
    </lineage>
</organism>
<dbReference type="Pfam" id="PF17074">
    <property type="entry name" value="Darcynin"/>
    <property type="match status" value="1"/>
</dbReference>
<dbReference type="InterPro" id="IPR031409">
    <property type="entry name" value="Darcynin"/>
</dbReference>
<evidence type="ECO:0008006" key="4">
    <source>
        <dbReference type="Google" id="ProtNLM"/>
    </source>
</evidence>
<protein>
    <recommendedName>
        <fullName evidence="4">Darcynin 1</fullName>
    </recommendedName>
</protein>
<dbReference type="Proteomes" id="UP001172778">
    <property type="component" value="Unassembled WGS sequence"/>
</dbReference>